<name>Q8W124_MAIZE</name>
<feature type="chain" id="PRO_5004316102" evidence="1">
    <location>
        <begin position="22"/>
        <end position="156"/>
    </location>
</feature>
<sequence>MAAKMLALFALLALCASATSATHIPGHLPPVMPLGTMNPCMQYCMMQQGLASLMACPSLMLQQLLALPLQTMPVMMPNMMTPNMMSPLMMPSMMSPMVLPSMMSQMMMPCRMLLPQCHCDAVSQIMLQQQLPFMFNPMAMTIPPMFLQQPFVGAAF</sequence>
<evidence type="ECO:0000256" key="1">
    <source>
        <dbReference type="SAM" id="SignalP"/>
    </source>
</evidence>
<feature type="signal peptide" evidence="1">
    <location>
        <begin position="1"/>
        <end position="21"/>
    </location>
</feature>
<protein>
    <submittedName>
        <fullName evidence="2">11 kDa methionine-rich protein</fullName>
    </submittedName>
</protein>
<evidence type="ECO:0000313" key="2">
    <source>
        <dbReference type="EMBL" id="AAL58889.1"/>
    </source>
</evidence>
<reference evidence="2" key="1">
    <citation type="journal article" date="2003" name="Planta">
        <title>Allelic variation and differential expression of methionine-rich delta-zeins in maize inbred lines B73 and W23a1.</title>
        <authorList>
            <person name="Kim W.S."/>
            <person name="Krishnan H.B."/>
        </authorList>
    </citation>
    <scope>NUCLEOTIDE SEQUENCE</scope>
</reference>
<dbReference type="AlphaFoldDB" id="Q8W124"/>
<keyword evidence="1" id="KW-0732">Signal</keyword>
<dbReference type="ExpressionAtlas" id="Q8W124">
    <property type="expression patterns" value="baseline and differential"/>
</dbReference>
<accession>Q8W124</accession>
<proteinExistence type="evidence at transcript level"/>
<organism evidence="2">
    <name type="scientific">Zea mays</name>
    <name type="common">Maize</name>
    <dbReference type="NCBI Taxonomy" id="4577"/>
    <lineage>
        <taxon>Eukaryota</taxon>
        <taxon>Viridiplantae</taxon>
        <taxon>Streptophyta</taxon>
        <taxon>Embryophyta</taxon>
        <taxon>Tracheophyta</taxon>
        <taxon>Spermatophyta</taxon>
        <taxon>Magnoliopsida</taxon>
        <taxon>Liliopsida</taxon>
        <taxon>Poales</taxon>
        <taxon>Poaceae</taxon>
        <taxon>PACMAD clade</taxon>
        <taxon>Panicoideae</taxon>
        <taxon>Andropogonodae</taxon>
        <taxon>Andropogoneae</taxon>
        <taxon>Tripsacinae</taxon>
        <taxon>Zea</taxon>
    </lineage>
</organism>
<dbReference type="EMBL" id="AF461049">
    <property type="protein sequence ID" value="AAL58889.1"/>
    <property type="molecule type" value="mRNA"/>
</dbReference>